<reference evidence="1" key="1">
    <citation type="journal article" date="2020" name="J. Eukaryot. Microbiol.">
        <title>De novo Sequencing, Assembly and Annotation of the Transcriptome for the Free-Living Testate Amoeba Arcella intermedia.</title>
        <authorList>
            <person name="Ribeiro G.M."/>
            <person name="Porfirio-Sousa A.L."/>
            <person name="Maurer-Alcala X.X."/>
            <person name="Katz L.A."/>
            <person name="Lahr D.J.G."/>
        </authorList>
    </citation>
    <scope>NUCLEOTIDE SEQUENCE</scope>
</reference>
<dbReference type="SMART" id="SM00173">
    <property type="entry name" value="RAS"/>
    <property type="match status" value="1"/>
</dbReference>
<dbReference type="SMART" id="SM00175">
    <property type="entry name" value="RAB"/>
    <property type="match status" value="1"/>
</dbReference>
<dbReference type="Pfam" id="PF00071">
    <property type="entry name" value="Ras"/>
    <property type="match status" value="1"/>
</dbReference>
<dbReference type="SUPFAM" id="SSF52540">
    <property type="entry name" value="P-loop containing nucleoside triphosphate hydrolases"/>
    <property type="match status" value="1"/>
</dbReference>
<dbReference type="PROSITE" id="PS51421">
    <property type="entry name" value="RAS"/>
    <property type="match status" value="1"/>
</dbReference>
<protein>
    <submittedName>
        <fullName evidence="1">Uncharacterized protein</fullName>
    </submittedName>
</protein>
<dbReference type="InterPro" id="IPR027417">
    <property type="entry name" value="P-loop_NTPase"/>
</dbReference>
<dbReference type="Gene3D" id="3.40.50.300">
    <property type="entry name" value="P-loop containing nucleotide triphosphate hydrolases"/>
    <property type="match status" value="1"/>
</dbReference>
<accession>A0A6B2LMZ3</accession>
<dbReference type="PRINTS" id="PR00449">
    <property type="entry name" value="RASTRNSFRMNG"/>
</dbReference>
<dbReference type="InterPro" id="IPR050209">
    <property type="entry name" value="Rab_GTPases_membrane_traffic"/>
</dbReference>
<dbReference type="AlphaFoldDB" id="A0A6B2LMZ3"/>
<dbReference type="EMBL" id="GIBP01009484">
    <property type="protein sequence ID" value="NDV38453.1"/>
    <property type="molecule type" value="Transcribed_RNA"/>
</dbReference>
<evidence type="ECO:0000313" key="1">
    <source>
        <dbReference type="EMBL" id="NDV38453.1"/>
    </source>
</evidence>
<dbReference type="PROSITE" id="PS51419">
    <property type="entry name" value="RAB"/>
    <property type="match status" value="1"/>
</dbReference>
<dbReference type="PANTHER" id="PTHR47979">
    <property type="entry name" value="DRAB11-RELATED"/>
    <property type="match status" value="1"/>
</dbReference>
<proteinExistence type="predicted"/>
<sequence length="125" mass="14202">MVYDVSNNDSFSRLEGWLKDVKEAPGNENTQILLIGNKSDKEDQREVSTERGIEFSRLNNINFMETSAKTGDNVDRAFQIILQDIHKLTEKFVKLESRRTKSSVQGRATVKLTTDSPAEETCCPF</sequence>
<name>A0A6B2LMZ3_9EUKA</name>
<dbReference type="InterPro" id="IPR001806">
    <property type="entry name" value="Small_GTPase"/>
</dbReference>
<organism evidence="1">
    <name type="scientific">Arcella intermedia</name>
    <dbReference type="NCBI Taxonomy" id="1963864"/>
    <lineage>
        <taxon>Eukaryota</taxon>
        <taxon>Amoebozoa</taxon>
        <taxon>Tubulinea</taxon>
        <taxon>Elardia</taxon>
        <taxon>Arcellinida</taxon>
        <taxon>Sphaerothecina</taxon>
        <taxon>Arcellidae</taxon>
        <taxon>Arcella</taxon>
    </lineage>
</organism>
<dbReference type="GO" id="GO:0003924">
    <property type="term" value="F:GTPase activity"/>
    <property type="evidence" value="ECO:0007669"/>
    <property type="project" value="InterPro"/>
</dbReference>
<dbReference type="GO" id="GO:0005525">
    <property type="term" value="F:GTP binding"/>
    <property type="evidence" value="ECO:0007669"/>
    <property type="project" value="InterPro"/>
</dbReference>
<dbReference type="CDD" id="cd00154">
    <property type="entry name" value="Rab"/>
    <property type="match status" value="1"/>
</dbReference>